<dbReference type="GO" id="GO:0016853">
    <property type="term" value="F:isomerase activity"/>
    <property type="evidence" value="ECO:0007669"/>
    <property type="project" value="UniProtKB-KW"/>
</dbReference>
<dbReference type="HOGENOM" id="CLU_009834_2_0_6"/>
<dbReference type="InterPro" id="IPR008927">
    <property type="entry name" value="6-PGluconate_DH-like_C_sf"/>
</dbReference>
<accession>I7CHB6</accession>
<proteinExistence type="predicted"/>
<dbReference type="InterPro" id="IPR006108">
    <property type="entry name" value="3HC_DH_C"/>
</dbReference>
<dbReference type="GO" id="GO:0006631">
    <property type="term" value="P:fatty acid metabolic process"/>
    <property type="evidence" value="ECO:0007669"/>
    <property type="project" value="InterPro"/>
</dbReference>
<dbReference type="Gene3D" id="1.10.1040.50">
    <property type="match status" value="1"/>
</dbReference>
<dbReference type="PANTHER" id="PTHR23309:SF51">
    <property type="entry name" value="3-HYDROXYACYL-COA DEHYDROGENASE-RELATED"/>
    <property type="match status" value="1"/>
</dbReference>
<feature type="domain" description="3-hydroxyacyl-CoA dehydrogenase C-terminal" evidence="6">
    <location>
        <begin position="337"/>
        <end position="421"/>
    </location>
</feature>
<dbReference type="GO" id="GO:0016829">
    <property type="term" value="F:lyase activity"/>
    <property type="evidence" value="ECO:0007669"/>
    <property type="project" value="UniProtKB-KW"/>
</dbReference>
<dbReference type="InterPro" id="IPR036291">
    <property type="entry name" value="NAD(P)-bd_dom_sf"/>
</dbReference>
<dbReference type="SUPFAM" id="SSF48179">
    <property type="entry name" value="6-phosphogluconate dehydrogenase C-terminal domain-like"/>
    <property type="match status" value="2"/>
</dbReference>
<dbReference type="KEGG" id="ppx:T1E_5453"/>
<evidence type="ECO:0000256" key="4">
    <source>
        <dbReference type="ARBA" id="ARBA00023239"/>
    </source>
</evidence>
<dbReference type="Pfam" id="PF00725">
    <property type="entry name" value="3HCDH"/>
    <property type="match status" value="2"/>
</dbReference>
<dbReference type="GO" id="GO:0070403">
    <property type="term" value="F:NAD+ binding"/>
    <property type="evidence" value="ECO:0007669"/>
    <property type="project" value="InterPro"/>
</dbReference>
<dbReference type="InterPro" id="IPR006176">
    <property type="entry name" value="3-OHacyl-CoA_DH_NAD-bd"/>
</dbReference>
<reference evidence="9" key="1">
    <citation type="journal article" date="2013" name="Microb. Biotechnol.">
        <title>Metabolic potential of the organic-solvent tolerant Pseudomonas putida DOT-T1E deduced from its annotated genome.</title>
        <authorList>
            <person name="Udaondo Z."/>
            <person name="Molina L."/>
            <person name="Daniels C."/>
            <person name="Gomez M.J."/>
            <person name="Molina-Henares M.A."/>
            <person name="Matilla M.A."/>
            <person name="Roca A."/>
            <person name="Fernandez M."/>
            <person name="Duque E."/>
            <person name="Segura A."/>
            <person name="Ramos J.L."/>
        </authorList>
    </citation>
    <scope>NUCLEOTIDE SEQUENCE [LARGE SCALE GENOMIC DNA]</scope>
    <source>
        <strain evidence="9">DOT-T1E</strain>
    </source>
</reference>
<keyword evidence="5" id="KW-0511">Multifunctional enzyme</keyword>
<evidence type="ECO:0000256" key="2">
    <source>
        <dbReference type="ARBA" id="ARBA00023027"/>
    </source>
</evidence>
<evidence type="ECO:0000259" key="6">
    <source>
        <dbReference type="Pfam" id="PF00725"/>
    </source>
</evidence>
<keyword evidence="4" id="KW-0456">Lyase</keyword>
<evidence type="ECO:0000313" key="8">
    <source>
        <dbReference type="EMBL" id="AFO51274.1"/>
    </source>
</evidence>
<organism evidence="8 9">
    <name type="scientific">Pseudomonas putida (strain DOT-T1E)</name>
    <dbReference type="NCBI Taxonomy" id="1196325"/>
    <lineage>
        <taxon>Bacteria</taxon>
        <taxon>Pseudomonadati</taxon>
        <taxon>Pseudomonadota</taxon>
        <taxon>Gammaproteobacteria</taxon>
        <taxon>Pseudomonadales</taxon>
        <taxon>Pseudomonadaceae</taxon>
        <taxon>Pseudomonas</taxon>
    </lineage>
</organism>
<gene>
    <name evidence="8" type="ordered locus">T1E_5453</name>
</gene>
<protein>
    <submittedName>
        <fullName evidence="8">3-hydroxybutyryl-CoA epimerase</fullName>
    </submittedName>
</protein>
<keyword evidence="3" id="KW-0413">Isomerase</keyword>
<keyword evidence="1" id="KW-0560">Oxidoreductase</keyword>
<dbReference type="PATRIC" id="fig|1196325.3.peg.5412"/>
<evidence type="ECO:0000256" key="5">
    <source>
        <dbReference type="ARBA" id="ARBA00023268"/>
    </source>
</evidence>
<sequence>MVDLVLEPAANVCALRANDSDRLDIRQVAVVGAGTMGRGIVISLASAGLEVLWLDNDRANLDAGMQMLEQTWAQQVAKERISRVEADTFLRRVQSVEGYADLADADLVIEAVYENLALKQDIFRLLDAHLKPEAILASNTSALDIDAIAAVTERASQVLGLHFFSPAHVMKLLEIVRGEHTRGAVLDAAQALGERLGKIAVVAGNCPGFIGNRMLAGYVAEARKMLLEGALPHEVDTALEQFGFAMGPFRMYDVVGIDLEWRARKLAGKGMQAPLVQVDNQLCEQGRLGQKSGRGYYRYAPGSRRAEHDPLVDALVCQVSLALGYRRRSIDPEEIRERCLLALVNEGARILEEGISGSCADIDRVWLNGYGFPAQAGGPMSWAQAQGAAQILACLERLRGMFGEHWRPAPLIQRWVVEGKSQLPGG</sequence>
<evidence type="ECO:0000256" key="3">
    <source>
        <dbReference type="ARBA" id="ARBA00023235"/>
    </source>
</evidence>
<dbReference type="Pfam" id="PF02737">
    <property type="entry name" value="3HCDH_N"/>
    <property type="match status" value="1"/>
</dbReference>
<dbReference type="Gene3D" id="3.40.50.720">
    <property type="entry name" value="NAD(P)-binding Rossmann-like Domain"/>
    <property type="match status" value="1"/>
</dbReference>
<dbReference type="SUPFAM" id="SSF51735">
    <property type="entry name" value="NAD(P)-binding Rossmann-fold domains"/>
    <property type="match status" value="1"/>
</dbReference>
<keyword evidence="2" id="KW-0520">NAD</keyword>
<evidence type="ECO:0000256" key="1">
    <source>
        <dbReference type="ARBA" id="ARBA00023002"/>
    </source>
</evidence>
<dbReference type="PANTHER" id="PTHR23309">
    <property type="entry name" value="3-HYDROXYACYL-COA DEHYROGENASE"/>
    <property type="match status" value="1"/>
</dbReference>
<dbReference type="FunFam" id="1.10.1040.50:FF:000006">
    <property type="entry name" value="Peroxisomal bifunctional enzyme"/>
    <property type="match status" value="1"/>
</dbReference>
<dbReference type="Proteomes" id="UP000006503">
    <property type="component" value="Chromosome"/>
</dbReference>
<dbReference type="GO" id="GO:0016616">
    <property type="term" value="F:oxidoreductase activity, acting on the CH-OH group of donors, NAD or NADP as acceptor"/>
    <property type="evidence" value="ECO:0007669"/>
    <property type="project" value="InterPro"/>
</dbReference>
<dbReference type="EMBL" id="CP003734">
    <property type="protein sequence ID" value="AFO51274.1"/>
    <property type="molecule type" value="Genomic_DNA"/>
</dbReference>
<feature type="domain" description="3-hydroxyacyl-CoA dehydrogenase NAD binding" evidence="7">
    <location>
        <begin position="27"/>
        <end position="205"/>
    </location>
</feature>
<dbReference type="AlphaFoldDB" id="I7CHB6"/>
<dbReference type="FunFam" id="3.40.50.720:FF:000009">
    <property type="entry name" value="Fatty oxidation complex, alpha subunit"/>
    <property type="match status" value="1"/>
</dbReference>
<evidence type="ECO:0000313" key="9">
    <source>
        <dbReference type="Proteomes" id="UP000006503"/>
    </source>
</evidence>
<name>I7CHB6_PSEPT</name>
<evidence type="ECO:0000259" key="7">
    <source>
        <dbReference type="Pfam" id="PF02737"/>
    </source>
</evidence>
<feature type="domain" description="3-hydroxyacyl-CoA dehydrogenase C-terminal" evidence="6">
    <location>
        <begin position="208"/>
        <end position="299"/>
    </location>
</feature>